<evidence type="ECO:0000313" key="3">
    <source>
        <dbReference type="Proteomes" id="UP000003480"/>
    </source>
</evidence>
<gene>
    <name evidence="2" type="ORF">MICAC_2220007</name>
</gene>
<name>I4G0U5_MICAE</name>
<reference evidence="2 3" key="1">
    <citation type="submission" date="2012-04" db="EMBL/GenBank/DDBJ databases">
        <authorList>
            <person name="Genoscope - CEA"/>
        </authorList>
    </citation>
    <scope>NUCLEOTIDE SEQUENCE [LARGE SCALE GENOMIC DNA]</scope>
    <source>
        <strain evidence="2 3">9443</strain>
    </source>
</reference>
<dbReference type="Proteomes" id="UP000003480">
    <property type="component" value="Unassembled WGS sequence"/>
</dbReference>
<dbReference type="AlphaFoldDB" id="I4G0U5"/>
<dbReference type="GO" id="GO:0004803">
    <property type="term" value="F:transposase activity"/>
    <property type="evidence" value="ECO:0007669"/>
    <property type="project" value="InterPro"/>
</dbReference>
<evidence type="ECO:0000313" key="2">
    <source>
        <dbReference type="EMBL" id="CCI01556.1"/>
    </source>
</evidence>
<dbReference type="EMBL" id="CAIJ01000138">
    <property type="protein sequence ID" value="CCI01556.1"/>
    <property type="molecule type" value="Genomic_DNA"/>
</dbReference>
<feature type="domain" description="Transposase IS116/IS110/IS902 C-terminal" evidence="1">
    <location>
        <begin position="3"/>
        <end position="77"/>
    </location>
</feature>
<dbReference type="PANTHER" id="PTHR33055:SF13">
    <property type="entry name" value="TRANSPOSASE"/>
    <property type="match status" value="1"/>
</dbReference>
<dbReference type="GO" id="GO:0006313">
    <property type="term" value="P:DNA transposition"/>
    <property type="evidence" value="ECO:0007669"/>
    <property type="project" value="InterPro"/>
</dbReference>
<dbReference type="InterPro" id="IPR003346">
    <property type="entry name" value="Transposase_20"/>
</dbReference>
<comment type="caution">
    <text evidence="2">The sequence shown here is derived from an EMBL/GenBank/DDBJ whole genome shotgun (WGS) entry which is preliminary data.</text>
</comment>
<dbReference type="InterPro" id="IPR047650">
    <property type="entry name" value="Transpos_IS110"/>
</dbReference>
<dbReference type="HOGENOM" id="CLU_036902_11_2_3"/>
<proteinExistence type="predicted"/>
<organism evidence="2 3">
    <name type="scientific">Microcystis aeruginosa PCC 9443</name>
    <dbReference type="NCBI Taxonomy" id="1160281"/>
    <lineage>
        <taxon>Bacteria</taxon>
        <taxon>Bacillati</taxon>
        <taxon>Cyanobacteriota</taxon>
        <taxon>Cyanophyceae</taxon>
        <taxon>Oscillatoriophycideae</taxon>
        <taxon>Chroococcales</taxon>
        <taxon>Microcystaceae</taxon>
        <taxon>Microcystis</taxon>
    </lineage>
</organism>
<accession>I4G0U5</accession>
<evidence type="ECO:0000259" key="1">
    <source>
        <dbReference type="Pfam" id="PF02371"/>
    </source>
</evidence>
<sequence>MDVVTVPTIIAEVGLDPSKFKTEKQFASWLGLCPGCRITGGKVKSSQTRKVVNRAATAFRLADQAVSRSSYALGAFYRRLYRRAGAAKAITATAHKIARIFYHLWTTKQSYQELGADYYEQQYRQRVIGNFGSETPPFYGGFAVKS</sequence>
<dbReference type="Pfam" id="PF02371">
    <property type="entry name" value="Transposase_20"/>
    <property type="match status" value="1"/>
</dbReference>
<protein>
    <submittedName>
        <fullName evidence="2">Gp3 protein</fullName>
    </submittedName>
</protein>
<dbReference type="PANTHER" id="PTHR33055">
    <property type="entry name" value="TRANSPOSASE FOR INSERTION SEQUENCE ELEMENT IS1111A"/>
    <property type="match status" value="1"/>
</dbReference>
<dbReference type="GO" id="GO:0003677">
    <property type="term" value="F:DNA binding"/>
    <property type="evidence" value="ECO:0007669"/>
    <property type="project" value="InterPro"/>
</dbReference>